<dbReference type="Gene3D" id="1.20.120.330">
    <property type="entry name" value="Nucleotidyltransferases domain 2"/>
    <property type="match status" value="1"/>
</dbReference>
<feature type="domain" description="Putative T7SS secretion signal" evidence="6">
    <location>
        <begin position="10"/>
        <end position="206"/>
    </location>
</feature>
<dbReference type="Pfam" id="PF21725">
    <property type="entry name" value="T7SS_signal"/>
    <property type="match status" value="1"/>
</dbReference>
<dbReference type="InterPro" id="IPR031325">
    <property type="entry name" value="RHS_repeat"/>
</dbReference>
<dbReference type="InterPro" id="IPR022385">
    <property type="entry name" value="Rhs_assc_core"/>
</dbReference>
<dbReference type="PANTHER" id="PTHR32305:SF15">
    <property type="entry name" value="PROTEIN RHSA-RELATED"/>
    <property type="match status" value="1"/>
</dbReference>
<keyword evidence="1" id="KW-0677">Repeat</keyword>
<comment type="caution">
    <text evidence="8">The sequence shown here is derived from an EMBL/GenBank/DDBJ whole genome shotgun (WGS) entry which is preliminary data.</text>
</comment>
<feature type="compositionally biased region" description="Polar residues" evidence="3">
    <location>
        <begin position="114"/>
        <end position="123"/>
    </location>
</feature>
<protein>
    <submittedName>
        <fullName evidence="8">RHS repeat-associated core domain-containing protein</fullName>
    </submittedName>
</protein>
<keyword evidence="2" id="KW-0175">Coiled coil</keyword>
<evidence type="ECO:0000313" key="9">
    <source>
        <dbReference type="Proteomes" id="UP001183388"/>
    </source>
</evidence>
<dbReference type="InterPro" id="IPR006530">
    <property type="entry name" value="YD"/>
</dbReference>
<evidence type="ECO:0000256" key="4">
    <source>
        <dbReference type="SAM" id="Phobius"/>
    </source>
</evidence>
<evidence type="ECO:0000256" key="3">
    <source>
        <dbReference type="SAM" id="MobiDB-lite"/>
    </source>
</evidence>
<evidence type="ECO:0000259" key="7">
    <source>
        <dbReference type="Pfam" id="PF25023"/>
    </source>
</evidence>
<keyword evidence="4" id="KW-0472">Membrane</keyword>
<accession>A0ABU2L1M7</accession>
<name>A0ABU2L1M7_9ACTN</name>
<dbReference type="Proteomes" id="UP001183388">
    <property type="component" value="Unassembled WGS sequence"/>
</dbReference>
<dbReference type="SUPFAM" id="SSF140453">
    <property type="entry name" value="EsxAB dimer-like"/>
    <property type="match status" value="1"/>
</dbReference>
<dbReference type="InterPro" id="IPR056823">
    <property type="entry name" value="TEN-like_YD-shell"/>
</dbReference>
<gene>
    <name evidence="8" type="ORF">RM780_00570</name>
</gene>
<dbReference type="RefSeq" id="WP_311628370.1">
    <property type="nucleotide sequence ID" value="NZ_JAVREN010000001.1"/>
</dbReference>
<feature type="region of interest" description="Disordered" evidence="3">
    <location>
        <begin position="114"/>
        <end position="145"/>
    </location>
</feature>
<evidence type="ECO:0000313" key="8">
    <source>
        <dbReference type="EMBL" id="MDT0305459.1"/>
    </source>
</evidence>
<dbReference type="Pfam" id="PF20148">
    <property type="entry name" value="DUF6531"/>
    <property type="match status" value="1"/>
</dbReference>
<feature type="domain" description="DUF6531" evidence="5">
    <location>
        <begin position="354"/>
        <end position="425"/>
    </location>
</feature>
<evidence type="ECO:0000259" key="5">
    <source>
        <dbReference type="Pfam" id="PF20148"/>
    </source>
</evidence>
<feature type="domain" description="Teneurin-like YD-shell" evidence="7">
    <location>
        <begin position="642"/>
        <end position="791"/>
    </location>
</feature>
<evidence type="ECO:0000256" key="1">
    <source>
        <dbReference type="ARBA" id="ARBA00022737"/>
    </source>
</evidence>
<proteinExistence type="predicted"/>
<keyword evidence="4" id="KW-0812">Transmembrane</keyword>
<dbReference type="Pfam" id="PF05593">
    <property type="entry name" value="RHS_repeat"/>
    <property type="match status" value="6"/>
</dbReference>
<dbReference type="PANTHER" id="PTHR32305">
    <property type="match status" value="1"/>
</dbReference>
<organism evidence="8 9">
    <name type="scientific">Streptomyces boetiae</name>
    <dbReference type="NCBI Taxonomy" id="3075541"/>
    <lineage>
        <taxon>Bacteria</taxon>
        <taxon>Bacillati</taxon>
        <taxon>Actinomycetota</taxon>
        <taxon>Actinomycetes</taxon>
        <taxon>Kitasatosporales</taxon>
        <taxon>Streptomycetaceae</taxon>
        <taxon>Streptomyces</taxon>
    </lineage>
</organism>
<reference evidence="9" key="1">
    <citation type="submission" date="2023-07" db="EMBL/GenBank/DDBJ databases">
        <title>30 novel species of actinomycetes from the DSMZ collection.</title>
        <authorList>
            <person name="Nouioui I."/>
        </authorList>
    </citation>
    <scope>NUCLEOTIDE SEQUENCE [LARGE SCALE GENOMIC DNA]</scope>
    <source>
        <strain evidence="9">DSM 44917</strain>
    </source>
</reference>
<dbReference type="Pfam" id="PF25023">
    <property type="entry name" value="TEN_YD-shell"/>
    <property type="match status" value="1"/>
</dbReference>
<keyword evidence="9" id="KW-1185">Reference proteome</keyword>
<dbReference type="InterPro" id="IPR050708">
    <property type="entry name" value="T6SS_VgrG/RHS"/>
</dbReference>
<feature type="compositionally biased region" description="Basic and acidic residues" evidence="3">
    <location>
        <begin position="126"/>
        <end position="135"/>
    </location>
</feature>
<dbReference type="InterPro" id="IPR045351">
    <property type="entry name" value="DUF6531"/>
</dbReference>
<dbReference type="NCBIfam" id="TIGR03696">
    <property type="entry name" value="Rhs_assc_core"/>
    <property type="match status" value="1"/>
</dbReference>
<keyword evidence="4" id="KW-1133">Transmembrane helix</keyword>
<feature type="coiled-coil region" evidence="2">
    <location>
        <begin position="155"/>
        <end position="189"/>
    </location>
</feature>
<dbReference type="NCBIfam" id="TIGR01643">
    <property type="entry name" value="YD_repeat_2x"/>
    <property type="match status" value="11"/>
</dbReference>
<evidence type="ECO:0000259" key="6">
    <source>
        <dbReference type="Pfam" id="PF21725"/>
    </source>
</evidence>
<dbReference type="Gene3D" id="2.180.10.10">
    <property type="entry name" value="RHS repeat-associated core"/>
    <property type="match status" value="3"/>
</dbReference>
<feature type="transmembrane region" description="Helical" evidence="4">
    <location>
        <begin position="235"/>
        <end position="264"/>
    </location>
</feature>
<dbReference type="InterPro" id="IPR049082">
    <property type="entry name" value="T7SS_signal"/>
</dbReference>
<dbReference type="EMBL" id="JAVREN010000001">
    <property type="protein sequence ID" value="MDT0305459.1"/>
    <property type="molecule type" value="Genomic_DNA"/>
</dbReference>
<dbReference type="InterPro" id="IPR036689">
    <property type="entry name" value="ESAT-6-like_sf"/>
</dbReference>
<sequence length="1488" mass="164524">MDLDRDPTPGDPEEIRQLSEELQEFADDVGEALGRIRGMASDRAVQEWAGLSAEAFRAEFDGVPGNLDKLQRSYDMAADALARYWPELQTAQGMADRALQRAIDAQAALSSAQTDLSDAQSWVSRAGDEAERLQEDSEAPEPPDETQVRQAVRDHQAAQEAASSAQSRVDNAEAELSAARELARQALEMREEAARTCAQGIDEASDAGIQNRRWWERAIDWVVDNWDTIVSVCRAIVAVLGIVVMIIGGPLAWVVLAAALVVLADTLIDYANGRASLWDVAFASLDCIPGMRGLTTLGGLARGARGAMAAARTGLRGMAGGMRRLAGRARTAVDDAVQGTYDRMRSLIRRGDSDPVDMATGRMFLPQTDVTLPGTLPLTFIRRAESGFNAGFWFGPSWCSTLDQRLEVDERGIVMVTDDGMLLTYPHPGEDGGPVLPDAGPRWPLTRLTGEEDGYALTDPITGHTRHFSPPTNTGLCLLLRISDRNGNTIEIDYDEWAAPTALRHSGGYRLAITTDGHRVTALALTEPTGETPIKTYGYTDGNLTEITNSSGRPLHLAYDTHGNITSWTDTNGHSYTYAYDDQHRCTAQGGQAGHFTNTLTYNATDPAWPDARITTLTTAQGATTRYVINDRSDVIAETDPLGHTTRTEYDDHHHITAQTDALGHTTRFINNAVGQPLSVLHPDGGVTCYDYNESYQPVAVQFPDGSTIRYSWDERGNCAAVTDPIGETRRFAYDQFGGLRALILPDGSVTRIQCNAAGVPVEMIDPLGNRTVREVDAFGRETALTAPDGATTRTWWDGAGRMVRRLSPEGAEETWRYDGEGNCVLHSDANGSRTIYEYGPFDTLVARTDPGGRRQTFTYDGALRVRRVTDSQGLSWDYTYDPVGRLVTETNFDGRRFTYERDAVGRVTARTNPLGQTTHYRRDPSGRVVEKRADGILTSYAYDALGRLTTADSPDAHVVLEYDAVGRVLSESCNGRVLRHDYDAAGRRVRRVTPSGAISMWEFDAAGRPTMLTTSGQTVAFEWDPVGRETSRRVADSLTLTQSWTPSGRLAGQAVTPASASAYARVYDYRPDGYLASVITPGGPCVLDLDPAGRVTAVRDGEWTEHYTYDESGNQMSAEWPTRQGYADARGDRTYDGTLLTRAGQVRYEHDNAGRVTVRRRSRLSRRPDIWRYVWDAEDRLSSVVTPDGAEWRYRYDGLGRRIAKERLADDGSGHVVERIDFIWDGTALVEQLITRAPEHPVVALTWDHDGLRTLTQIERLVRPCTQEEIDRRFFSIVTDVIGTPTELISEQGEIAWRRRSTLWGITAWAKEASTFTPLRFPGQYYDPESGLHYNYHRYYSPETARYLSPDPMGLAPAPNPMAYVHNPHTWLDPLGLMACEHPAITETRQGAGSMVSQHPMTADEALQGGIDFLGDGYRELGQNRGVFRSADGLRQFRMDQDSLQGNHWPDVPHVHFEMFRNPGDKRPFVNNHVPLVDPRRPEGGAP</sequence>
<evidence type="ECO:0000256" key="2">
    <source>
        <dbReference type="SAM" id="Coils"/>
    </source>
</evidence>